<dbReference type="Proteomes" id="UP000609802">
    <property type="component" value="Unassembled WGS sequence"/>
</dbReference>
<dbReference type="RefSeq" id="WP_191287495.1">
    <property type="nucleotide sequence ID" value="NZ_BNCH01000010.1"/>
</dbReference>
<gene>
    <name evidence="1" type="ORF">GCM10016455_31370</name>
</gene>
<dbReference type="SUPFAM" id="SSF56784">
    <property type="entry name" value="HAD-like"/>
    <property type="match status" value="1"/>
</dbReference>
<reference evidence="2" key="1">
    <citation type="journal article" date="2019" name="Int. J. Syst. Evol. Microbiol.">
        <title>The Global Catalogue of Microorganisms (GCM) 10K type strain sequencing project: providing services to taxonomists for standard genome sequencing and annotation.</title>
        <authorList>
            <consortium name="The Broad Institute Genomics Platform"/>
            <consortium name="The Broad Institute Genome Sequencing Center for Infectious Disease"/>
            <person name="Wu L."/>
            <person name="Ma J."/>
        </authorList>
    </citation>
    <scope>NUCLEOTIDE SEQUENCE [LARGE SCALE GENOMIC DNA]</scope>
    <source>
        <strain evidence="2">KCTC 42443</strain>
    </source>
</reference>
<dbReference type="EMBL" id="BNCH01000010">
    <property type="protein sequence ID" value="GHF08054.1"/>
    <property type="molecule type" value="Genomic_DNA"/>
</dbReference>
<proteinExistence type="predicted"/>
<accession>A0ABQ3J967</accession>
<evidence type="ECO:0000313" key="1">
    <source>
        <dbReference type="EMBL" id="GHF08054.1"/>
    </source>
</evidence>
<dbReference type="Gene3D" id="3.40.50.1000">
    <property type="entry name" value="HAD superfamily/HAD-like"/>
    <property type="match status" value="1"/>
</dbReference>
<dbReference type="InterPro" id="IPR036412">
    <property type="entry name" value="HAD-like_sf"/>
</dbReference>
<protein>
    <recommendedName>
        <fullName evidence="3">Haloacid dehalogenase-like hydrolase</fullName>
    </recommendedName>
</protein>
<dbReference type="InterPro" id="IPR023214">
    <property type="entry name" value="HAD_sf"/>
</dbReference>
<evidence type="ECO:0000313" key="2">
    <source>
        <dbReference type="Proteomes" id="UP000609802"/>
    </source>
</evidence>
<organism evidence="1 2">
    <name type="scientific">Aliiroseovarius zhejiangensis</name>
    <dbReference type="NCBI Taxonomy" id="1632025"/>
    <lineage>
        <taxon>Bacteria</taxon>
        <taxon>Pseudomonadati</taxon>
        <taxon>Pseudomonadota</taxon>
        <taxon>Alphaproteobacteria</taxon>
        <taxon>Rhodobacterales</taxon>
        <taxon>Paracoccaceae</taxon>
        <taxon>Aliiroseovarius</taxon>
    </lineage>
</organism>
<dbReference type="Gene3D" id="1.20.1440.100">
    <property type="entry name" value="SG protein - dephosphorylation function"/>
    <property type="match status" value="1"/>
</dbReference>
<comment type="caution">
    <text evidence="1">The sequence shown here is derived from an EMBL/GenBank/DDBJ whole genome shotgun (WGS) entry which is preliminary data.</text>
</comment>
<name>A0ABQ3J967_9RHOB</name>
<keyword evidence="2" id="KW-1185">Reference proteome</keyword>
<sequence length="221" mass="24177">MTATPRILAVDVCGTLYDTNTTAGLVMFHHARRGHRWRHAALTAISRRGVLRAGLVAVAKLTRFDVHRALVLISLRNETLTSLQASAKGYVTDHLPATAIAAAHTRMARMRAAGWQPVLVSNALSPVIGEIARQLDLPFIASDPAQRAGRLTGRLSRDLTGQKRKAVEAYLNRPLDAVAFAVITDNRSDRDLVAAANPAILVAARTPRKWMRTWDAEILCH</sequence>
<evidence type="ECO:0008006" key="3">
    <source>
        <dbReference type="Google" id="ProtNLM"/>
    </source>
</evidence>
<dbReference type="Pfam" id="PF12710">
    <property type="entry name" value="HAD"/>
    <property type="match status" value="1"/>
</dbReference>